<name>A0A8H7Y9Q4_PSICU</name>
<keyword evidence="2" id="KW-0690">Ribosome biogenesis</keyword>
<evidence type="ECO:0000256" key="7">
    <source>
        <dbReference type="ARBA" id="ARBA00023242"/>
    </source>
</evidence>
<evidence type="ECO:0000256" key="8">
    <source>
        <dbReference type="PROSITE-ProRule" id="PRU00221"/>
    </source>
</evidence>
<feature type="repeat" description="WD" evidence="8">
    <location>
        <begin position="261"/>
        <end position="285"/>
    </location>
</feature>
<protein>
    <recommendedName>
        <fullName evidence="10">WD repeat-containing protein 75 second beta-propeller domain-containing protein</fullName>
    </recommendedName>
</protein>
<keyword evidence="6" id="KW-0804">Transcription</keyword>
<dbReference type="GO" id="GO:2000234">
    <property type="term" value="P:positive regulation of rRNA processing"/>
    <property type="evidence" value="ECO:0007669"/>
    <property type="project" value="TreeGrafter"/>
</dbReference>
<feature type="repeat" description="WD" evidence="8">
    <location>
        <begin position="308"/>
        <end position="349"/>
    </location>
</feature>
<evidence type="ECO:0000259" key="10">
    <source>
        <dbReference type="Pfam" id="PF23769"/>
    </source>
</evidence>
<feature type="compositionally biased region" description="Basic and acidic residues" evidence="9">
    <location>
        <begin position="19"/>
        <end position="34"/>
    </location>
</feature>
<dbReference type="Pfam" id="PF23869">
    <property type="entry name" value="Beta-prop_WDR75_1st"/>
    <property type="match status" value="1"/>
</dbReference>
<organism evidence="11">
    <name type="scientific">Psilocybe cubensis</name>
    <name type="common">Psychedelic mushroom</name>
    <name type="synonym">Stropharia cubensis</name>
    <dbReference type="NCBI Taxonomy" id="181762"/>
    <lineage>
        <taxon>Eukaryota</taxon>
        <taxon>Fungi</taxon>
        <taxon>Dikarya</taxon>
        <taxon>Basidiomycota</taxon>
        <taxon>Agaricomycotina</taxon>
        <taxon>Agaricomycetes</taxon>
        <taxon>Agaricomycetidae</taxon>
        <taxon>Agaricales</taxon>
        <taxon>Agaricineae</taxon>
        <taxon>Strophariaceae</taxon>
        <taxon>Psilocybe</taxon>
    </lineage>
</organism>
<feature type="region of interest" description="Disordered" evidence="9">
    <location>
        <begin position="1"/>
        <end position="41"/>
    </location>
</feature>
<proteinExistence type="predicted"/>
<feature type="region of interest" description="Disordered" evidence="9">
    <location>
        <begin position="886"/>
        <end position="952"/>
    </location>
</feature>
<keyword evidence="5" id="KW-0677">Repeat</keyword>
<dbReference type="OrthoDB" id="4096at2759"/>
<sequence length="952" mass="105381">MAASTLKSSNSDNVPVTQKDTHKPLNKGKGKENPSKATAAPVRAELWQGRGWDDDRPWNWASLTDPSSSRIPPIFTKDGSYFFSLVGSTIKIYSSTTGLVVSILSAPSSGEENSNTDVFTSAIINPHNVFQLITATLDGRIMIWDFVNATLLQVIDVGQSIHFMCAHKQFMGFVFVAASRQRKKSNVHDNNAVVLKISLKPSDHKNQPSAIIPVGKTRFPTGLSISPNGAWLVATAGHKVYVAKTDTITSGFTKYVSPEKLTCLAFHPSDEYFATGDEKGVIRLWYCLNDNLAVNIRDVEKRTQTRSFHWHAHAVSSVSFTNNGAYLLSGGEEAVLVIWQLETGRKEFIPRLGAPISTISISRPANGEEEYLLGLSDATYTFISSASLKITRSYSRIKIDPSVFHGPTSSSKLNIAPIAVQRLTSTLVLPSSHPSSLQMYSLSVSSLLSELEVSPSNRISRRDDKPIIPSTVEKTVISESGYWMATIDSRDGDPGFRSEVYLKLWSWDSKNETWILNTRIDRPHGIHKVTDISFSPNALADKAVYLTTTGKDGHIKVWKLFGHQKEAWISYATLDFRSETPGSISWSPDASLFAVSVGAHIALYDPVSRSLRQALTTPECVSIQSVHFVGVDGRFLLASGINVLVMWDLLRGQVAWQTLTPLAIDKIVPHPKESTFAVFHSPDQDGEDHRTKITLFHVSSKVPTTIRFVPFGLRNVVWASYQKQPGYNLVGITYSWRVVLIGDSRPVLKDGEITARAMNLEPQKQKKTIFQDIFGVSAFSNTTVEHAHTFTVQRKSSENEVFTDPAYTAPSLETFFSSLLKPYLVVRPAKESNIPDDHDEVVEEDVVMEDEREIPIAHTSRVPIPGEMDTFIKLFKTHCLREDMPLPSSKGIPTINGIHPKETNSDCLSEETLSTKSKPSQMPQNQHGHAVASPSHSSTPHSMGKKRKKVSN</sequence>
<dbReference type="InterPro" id="IPR036322">
    <property type="entry name" value="WD40_repeat_dom_sf"/>
</dbReference>
<evidence type="ECO:0000256" key="2">
    <source>
        <dbReference type="ARBA" id="ARBA00022517"/>
    </source>
</evidence>
<dbReference type="PROSITE" id="PS50294">
    <property type="entry name" value="WD_REPEATS_REGION"/>
    <property type="match status" value="1"/>
</dbReference>
<dbReference type="PROSITE" id="PS50082">
    <property type="entry name" value="WD_REPEATS_2"/>
    <property type="match status" value="2"/>
</dbReference>
<dbReference type="AlphaFoldDB" id="A0A8H7Y9Q4"/>
<dbReference type="EMBL" id="JAFIQS010000001">
    <property type="protein sequence ID" value="KAG5173911.1"/>
    <property type="molecule type" value="Genomic_DNA"/>
</dbReference>
<dbReference type="PANTHER" id="PTHR44215:SF1">
    <property type="entry name" value="WD REPEAT-CONTAINING PROTEIN 75"/>
    <property type="match status" value="1"/>
</dbReference>
<keyword evidence="7" id="KW-0539">Nucleus</keyword>
<evidence type="ECO:0000256" key="4">
    <source>
        <dbReference type="ARBA" id="ARBA00022574"/>
    </source>
</evidence>
<dbReference type="GO" id="GO:0045943">
    <property type="term" value="P:positive regulation of transcription by RNA polymerase I"/>
    <property type="evidence" value="ECO:0007669"/>
    <property type="project" value="InterPro"/>
</dbReference>
<dbReference type="Pfam" id="PF23769">
    <property type="entry name" value="Beta-prop_WDR75_2nd"/>
    <property type="match status" value="1"/>
</dbReference>
<comment type="subcellular location">
    <subcellularLocation>
        <location evidence="1">Nucleus</location>
        <location evidence="1">Nucleolus</location>
    </subcellularLocation>
</comment>
<gene>
    <name evidence="11" type="ORF">JR316_000569</name>
</gene>
<keyword evidence="4 8" id="KW-0853">WD repeat</keyword>
<comment type="caution">
    <text evidence="11">The sequence shown here is derived from an EMBL/GenBank/DDBJ whole genome shotgun (WGS) entry which is preliminary data.</text>
</comment>
<dbReference type="GO" id="GO:0032040">
    <property type="term" value="C:small-subunit processome"/>
    <property type="evidence" value="ECO:0007669"/>
    <property type="project" value="InterPro"/>
</dbReference>
<dbReference type="InterPro" id="IPR053826">
    <property type="entry name" value="WDR75"/>
</dbReference>
<dbReference type="InterPro" id="IPR057644">
    <property type="entry name" value="Beta-prop_WDR75_2nd"/>
</dbReference>
<feature type="compositionally biased region" description="Polar residues" evidence="9">
    <location>
        <begin position="1"/>
        <end position="18"/>
    </location>
</feature>
<evidence type="ECO:0000256" key="3">
    <source>
        <dbReference type="ARBA" id="ARBA00022552"/>
    </source>
</evidence>
<dbReference type="PANTHER" id="PTHR44215">
    <property type="entry name" value="WD REPEAT-CONTAINING PROTEIN 75"/>
    <property type="match status" value="1"/>
</dbReference>
<dbReference type="SUPFAM" id="SSF50998">
    <property type="entry name" value="Quinoprotein alcohol dehydrogenase-like"/>
    <property type="match status" value="1"/>
</dbReference>
<evidence type="ECO:0000256" key="5">
    <source>
        <dbReference type="ARBA" id="ARBA00022737"/>
    </source>
</evidence>
<dbReference type="InterPro" id="IPR015943">
    <property type="entry name" value="WD40/YVTN_repeat-like_dom_sf"/>
</dbReference>
<keyword evidence="3" id="KW-0698">rRNA processing</keyword>
<dbReference type="SUPFAM" id="SSF50978">
    <property type="entry name" value="WD40 repeat-like"/>
    <property type="match status" value="1"/>
</dbReference>
<feature type="compositionally biased region" description="Polar residues" evidence="9">
    <location>
        <begin position="905"/>
        <end position="927"/>
    </location>
</feature>
<dbReference type="InterPro" id="IPR001680">
    <property type="entry name" value="WD40_rpt"/>
</dbReference>
<dbReference type="GO" id="GO:0003723">
    <property type="term" value="F:RNA binding"/>
    <property type="evidence" value="ECO:0007669"/>
    <property type="project" value="InterPro"/>
</dbReference>
<dbReference type="SMART" id="SM00320">
    <property type="entry name" value="WD40"/>
    <property type="match status" value="6"/>
</dbReference>
<evidence type="ECO:0000313" key="11">
    <source>
        <dbReference type="EMBL" id="KAG5173911.1"/>
    </source>
</evidence>
<accession>A0A8H7Y9Q4</accession>
<dbReference type="InterPro" id="IPR011047">
    <property type="entry name" value="Quinoprotein_ADH-like_sf"/>
</dbReference>
<evidence type="ECO:0000256" key="6">
    <source>
        <dbReference type="ARBA" id="ARBA00023163"/>
    </source>
</evidence>
<evidence type="ECO:0000256" key="1">
    <source>
        <dbReference type="ARBA" id="ARBA00004604"/>
    </source>
</evidence>
<evidence type="ECO:0000256" key="9">
    <source>
        <dbReference type="SAM" id="MobiDB-lite"/>
    </source>
</evidence>
<feature type="compositionally biased region" description="Basic residues" evidence="9">
    <location>
        <begin position="943"/>
        <end position="952"/>
    </location>
</feature>
<dbReference type="Gene3D" id="2.130.10.10">
    <property type="entry name" value="YVTN repeat-like/Quinoprotein amine dehydrogenase"/>
    <property type="match status" value="3"/>
</dbReference>
<feature type="domain" description="WD repeat-containing protein 75 second beta-propeller" evidence="10">
    <location>
        <begin position="423"/>
        <end position="681"/>
    </location>
</feature>
<reference evidence="11" key="1">
    <citation type="submission" date="2021-02" db="EMBL/GenBank/DDBJ databases">
        <title>Psilocybe cubensis genome.</title>
        <authorList>
            <person name="Mckernan K.J."/>
            <person name="Crawford S."/>
            <person name="Trippe A."/>
            <person name="Kane L.T."/>
            <person name="Mclaughlin S."/>
        </authorList>
    </citation>
    <scope>NUCLEOTIDE SEQUENCE [LARGE SCALE GENOMIC DNA]</scope>
    <source>
        <strain evidence="11">MGC-MH-2018</strain>
    </source>
</reference>
<dbReference type="GO" id="GO:0006364">
    <property type="term" value="P:rRNA processing"/>
    <property type="evidence" value="ECO:0007669"/>
    <property type="project" value="UniProtKB-KW"/>
</dbReference>